<proteinExistence type="predicted"/>
<name>A0AA49X4X1_9VIRU</name>
<protein>
    <submittedName>
        <fullName evidence="1">Uncharacterized protein</fullName>
    </submittedName>
</protein>
<reference evidence="1" key="1">
    <citation type="submission" date="2023-04" db="EMBL/GenBank/DDBJ databases">
        <title>The human skin virome in hidradenitis suppurativa patients.</title>
        <authorList>
            <person name="Jansen D."/>
        </authorList>
    </citation>
    <scope>NUCLEOTIDE SEQUENCE</scope>
    <source>
        <strain evidence="1">VC4_HSPhageB</strain>
    </source>
</reference>
<accession>A0AA49X4X1</accession>
<organism evidence="1">
    <name type="scientific">Firmicutes phage HS17</name>
    <dbReference type="NCBI Taxonomy" id="3056395"/>
    <lineage>
        <taxon>Viruses</taxon>
    </lineage>
</organism>
<evidence type="ECO:0000313" key="1">
    <source>
        <dbReference type="EMBL" id="WLJ26224.1"/>
    </source>
</evidence>
<dbReference type="EMBL" id="OQ890323">
    <property type="protein sequence ID" value="WLJ26224.1"/>
    <property type="molecule type" value="Genomic_DNA"/>
</dbReference>
<sequence>MVFFPAIAGVIQILCGDKISFCRDLLFPRGQLILPYFFIEKFVIGDILKLYVAKFE</sequence>